<name>A0ABQ3IYN2_9RHOB</name>
<evidence type="ECO:0000256" key="1">
    <source>
        <dbReference type="SAM" id="MobiDB-lite"/>
    </source>
</evidence>
<accession>A0ABQ3IYN2</accession>
<feature type="compositionally biased region" description="Pro residues" evidence="1">
    <location>
        <begin position="252"/>
        <end position="266"/>
    </location>
</feature>
<feature type="transmembrane region" description="Helical" evidence="2">
    <location>
        <begin position="589"/>
        <end position="613"/>
    </location>
</feature>
<dbReference type="EMBL" id="BNCH01000002">
    <property type="protein sequence ID" value="GHE94833.1"/>
    <property type="molecule type" value="Genomic_DNA"/>
</dbReference>
<dbReference type="PROSITE" id="PS01145">
    <property type="entry name" value="RIBOSOMAL_L34E"/>
    <property type="match status" value="1"/>
</dbReference>
<feature type="compositionally biased region" description="Polar residues" evidence="1">
    <location>
        <begin position="199"/>
        <end position="215"/>
    </location>
</feature>
<keyword evidence="2" id="KW-0812">Transmembrane</keyword>
<reference evidence="4" key="1">
    <citation type="journal article" date="2019" name="Int. J. Syst. Evol. Microbiol.">
        <title>The Global Catalogue of Microorganisms (GCM) 10K type strain sequencing project: providing services to taxonomists for standard genome sequencing and annotation.</title>
        <authorList>
            <consortium name="The Broad Institute Genomics Platform"/>
            <consortium name="The Broad Institute Genome Sequencing Center for Infectious Disease"/>
            <person name="Wu L."/>
            <person name="Ma J."/>
        </authorList>
    </citation>
    <scope>NUCLEOTIDE SEQUENCE [LARGE SCALE GENOMIC DNA]</scope>
    <source>
        <strain evidence="4">KCTC 42443</strain>
    </source>
</reference>
<feature type="region of interest" description="Disordered" evidence="1">
    <location>
        <begin position="190"/>
        <end position="569"/>
    </location>
</feature>
<feature type="compositionally biased region" description="Low complexity" evidence="1">
    <location>
        <begin position="651"/>
        <end position="664"/>
    </location>
</feature>
<dbReference type="SUPFAM" id="SSF53067">
    <property type="entry name" value="Actin-like ATPase domain"/>
    <property type="match status" value="1"/>
</dbReference>
<evidence type="ECO:0000313" key="3">
    <source>
        <dbReference type="EMBL" id="GHE94833.1"/>
    </source>
</evidence>
<feature type="compositionally biased region" description="Low complexity" evidence="1">
    <location>
        <begin position="473"/>
        <end position="485"/>
    </location>
</feature>
<feature type="compositionally biased region" description="Low complexity" evidence="1">
    <location>
        <begin position="423"/>
        <end position="434"/>
    </location>
</feature>
<feature type="compositionally biased region" description="Low complexity" evidence="1">
    <location>
        <begin position="289"/>
        <end position="301"/>
    </location>
</feature>
<feature type="compositionally biased region" description="Pro residues" evidence="1">
    <location>
        <begin position="409"/>
        <end position="422"/>
    </location>
</feature>
<keyword evidence="2" id="KW-0472">Membrane</keyword>
<evidence type="ECO:0000256" key="2">
    <source>
        <dbReference type="SAM" id="Phobius"/>
    </source>
</evidence>
<keyword evidence="4" id="KW-1185">Reference proteome</keyword>
<feature type="compositionally biased region" description="Basic and acidic residues" evidence="1">
    <location>
        <begin position="493"/>
        <end position="512"/>
    </location>
</feature>
<sequence length="1014" mass="104008">MKPNFALDLSHDGIGLVHRGKGGWVLVGEVSLDHPDLSSGLDLLRRKAADLESGGFSCKLIIPPSQLLFTSMTAPGPDDATRVARIREGLEGLTPYEVDDLVFDWRADPQEDGMVHVAVVARETLDEAETFANDHKLNPLSFVARPSGSFEGEAFFGPTNSAVAKGRATVEPDNAPVPAVLGGLADNRQAKLSARDAAQTDQPATTGTDAKSSAGGTPLPELAPFPPTPDVPAPSGPSAPPASAPAGSSTPAPTPVSEPFPEPSPEPVSKSEPQAGGVGKSEPAPVRPPAVDAPAKPVPTASPATPDAGTDAPSSEDTASLPAAKDARTKISGIVPPPPPPLAPDNASEAVAPDTSDAPTFSSRRTDDYEPGKAAVAADRSSPPAPEPTGIEVKPRLSFGVDRTAPDGKAPPPPTPAEPPVQTPVHVPVTAPVAFGDDPALTPSPASGKRGRKEPGAGDRKGAEKLTAAARKGASGLASAADAAGKFGRKAAQKFDDRRREKSDAGPADRPKVSFAKLRKRDTGQSDDSTHPSDTAVAPPPPRMGDGPATPHARGPKPARAPSPRAREAETMTVFGARQTQAVGGKPRYLGLFLVLGLLLLMAIVAIWSMFFLNDSTTWLFPERDDPFEAAISVEPDASLPDDAQDGIATAPDGDADPAPASSGVSGAHDPLTPEAAQARYAATGIWQRAPEPLTSPETTDLDDLYIASIDPATTAQDAVALPDATLPAGAAAEINTAPPPPLGTTFALDENGLVIATPDGALTPEGIMVFAGKPALVPAPRPGSAVTAPATEATVDATTTLPRVRPRARPEGLIEGNERLLLGGRTRTELAVLRPRARPTTPQAAVQAAAITAALQAAGEPSANQEAGNPSTAGIIAPTEQAIATSLEPRHRPSGFNRIVARSNAARDDASDGSVAVAAASAQQSVTPSIPTRTSVAKQATIKNAINLRKISLIGIYGSSSSRRALVRLPSGRYQKVGVGSRLDGGKVVSISATALVYKKGSRSITLEVLPFG</sequence>
<dbReference type="Gene3D" id="3.30.420.380">
    <property type="match status" value="1"/>
</dbReference>
<feature type="compositionally biased region" description="Pro residues" evidence="1">
    <location>
        <begin position="221"/>
        <end position="243"/>
    </location>
</feature>
<evidence type="ECO:0008006" key="5">
    <source>
        <dbReference type="Google" id="ProtNLM"/>
    </source>
</evidence>
<protein>
    <recommendedName>
        <fullName evidence="5">Translation initiation factor 2</fullName>
    </recommendedName>
</protein>
<dbReference type="Proteomes" id="UP000609802">
    <property type="component" value="Unassembled WGS sequence"/>
</dbReference>
<dbReference type="RefSeq" id="WP_191285777.1">
    <property type="nucleotide sequence ID" value="NZ_BNCH01000002.1"/>
</dbReference>
<organism evidence="3 4">
    <name type="scientific">Aliiroseovarius zhejiangensis</name>
    <dbReference type="NCBI Taxonomy" id="1632025"/>
    <lineage>
        <taxon>Bacteria</taxon>
        <taxon>Pseudomonadati</taxon>
        <taxon>Pseudomonadota</taxon>
        <taxon>Alphaproteobacteria</taxon>
        <taxon>Rhodobacterales</taxon>
        <taxon>Paracoccaceae</taxon>
        <taxon>Aliiroseovarius</taxon>
    </lineage>
</organism>
<dbReference type="InterPro" id="IPR018065">
    <property type="entry name" value="Ribosomal_eL34_CS"/>
</dbReference>
<evidence type="ECO:0000313" key="4">
    <source>
        <dbReference type="Proteomes" id="UP000609802"/>
    </source>
</evidence>
<feature type="compositionally biased region" description="Basic and acidic residues" evidence="1">
    <location>
        <begin position="453"/>
        <end position="464"/>
    </location>
</feature>
<comment type="caution">
    <text evidence="3">The sequence shown here is derived from an EMBL/GenBank/DDBJ whole genome shotgun (WGS) entry which is preliminary data.</text>
</comment>
<gene>
    <name evidence="3" type="ORF">GCM10016455_14150</name>
</gene>
<dbReference type="InterPro" id="IPR043129">
    <property type="entry name" value="ATPase_NBD"/>
</dbReference>
<feature type="region of interest" description="Disordered" evidence="1">
    <location>
        <begin position="638"/>
        <end position="672"/>
    </location>
</feature>
<proteinExistence type="predicted"/>
<feature type="compositionally biased region" description="Basic and acidic residues" evidence="1">
    <location>
        <begin position="521"/>
        <end position="531"/>
    </location>
</feature>
<keyword evidence="2" id="KW-1133">Transmembrane helix</keyword>